<accession>A0A1R1YJ00</accession>
<sequence length="221" mass="25283">MKNSPILIYLDEKKEYIPIKDASVLGLGAILCLGKHIYNWTSQRKNRSLGAISLSLQLSVVYRTGTSNPADYLSRFPWESISQTKEQIYQISLRDLLNNSNTKNKSYKHYDSSVIEKIKQIHNKSHRNYQETNRVLKEVHGIDGMGALVKDIVAECELCQRVNYSERKASLMNIVEVNNPFSVWGIDVAGPIPESKNLKNKYIIVDIDYYAKWRSGQVASR</sequence>
<dbReference type="InterPro" id="IPR052160">
    <property type="entry name" value="Gypsy_RT_Integrase-like"/>
</dbReference>
<dbReference type="InterPro" id="IPR041588">
    <property type="entry name" value="Integrase_H2C2"/>
</dbReference>
<reference evidence="3" key="1">
    <citation type="submission" date="2017-01" db="EMBL/GenBank/DDBJ databases">
        <authorList>
            <person name="Wang Y."/>
            <person name="White M."/>
            <person name="Kvist S."/>
            <person name="Moncalvo J.-M."/>
        </authorList>
    </citation>
    <scope>NUCLEOTIDE SEQUENCE [LARGE SCALE GENOMIC DNA]</scope>
    <source>
        <strain evidence="3">ID-206-W2</strain>
    </source>
</reference>
<dbReference type="EMBL" id="LSSM01001313">
    <property type="protein sequence ID" value="OMJ26860.1"/>
    <property type="molecule type" value="Genomic_DNA"/>
</dbReference>
<dbReference type="PANTHER" id="PTHR47266">
    <property type="entry name" value="ENDONUCLEASE-RELATED"/>
    <property type="match status" value="1"/>
</dbReference>
<name>A0A1R1YJ00_9FUNG</name>
<dbReference type="OrthoDB" id="2195316at2759"/>
<organism evidence="2 3">
    <name type="scientific">Smittium culicis</name>
    <dbReference type="NCBI Taxonomy" id="133412"/>
    <lineage>
        <taxon>Eukaryota</taxon>
        <taxon>Fungi</taxon>
        <taxon>Fungi incertae sedis</taxon>
        <taxon>Zoopagomycota</taxon>
        <taxon>Kickxellomycotina</taxon>
        <taxon>Harpellomycetes</taxon>
        <taxon>Harpellales</taxon>
        <taxon>Legeriomycetaceae</taxon>
        <taxon>Smittium</taxon>
    </lineage>
</organism>
<dbReference type="Proteomes" id="UP000187429">
    <property type="component" value="Unassembled WGS sequence"/>
</dbReference>
<gene>
    <name evidence="2" type="ORF">AYI69_g3725</name>
</gene>
<dbReference type="AlphaFoldDB" id="A0A1R1YJ00"/>
<feature type="domain" description="Integrase zinc-binding" evidence="1">
    <location>
        <begin position="118"/>
        <end position="164"/>
    </location>
</feature>
<keyword evidence="3" id="KW-1185">Reference proteome</keyword>
<protein>
    <recommendedName>
        <fullName evidence="1">Integrase zinc-binding domain-containing protein</fullName>
    </recommendedName>
</protein>
<dbReference type="GO" id="GO:0003676">
    <property type="term" value="F:nucleic acid binding"/>
    <property type="evidence" value="ECO:0007669"/>
    <property type="project" value="InterPro"/>
</dbReference>
<dbReference type="Gene3D" id="3.30.420.10">
    <property type="entry name" value="Ribonuclease H-like superfamily/Ribonuclease H"/>
    <property type="match status" value="1"/>
</dbReference>
<dbReference type="InterPro" id="IPR036397">
    <property type="entry name" value="RNaseH_sf"/>
</dbReference>
<comment type="caution">
    <text evidence="2">The sequence shown here is derived from an EMBL/GenBank/DDBJ whole genome shotgun (WGS) entry which is preliminary data.</text>
</comment>
<dbReference type="Pfam" id="PF17921">
    <property type="entry name" value="Integrase_H2C2"/>
    <property type="match status" value="1"/>
</dbReference>
<evidence type="ECO:0000313" key="3">
    <source>
        <dbReference type="Proteomes" id="UP000187429"/>
    </source>
</evidence>
<evidence type="ECO:0000313" key="2">
    <source>
        <dbReference type="EMBL" id="OMJ26860.1"/>
    </source>
</evidence>
<evidence type="ECO:0000259" key="1">
    <source>
        <dbReference type="Pfam" id="PF17921"/>
    </source>
</evidence>
<proteinExistence type="predicted"/>